<dbReference type="Proteomes" id="UP001597079">
    <property type="component" value="Unassembled WGS sequence"/>
</dbReference>
<evidence type="ECO:0000313" key="2">
    <source>
        <dbReference type="EMBL" id="MFD1676204.1"/>
    </source>
</evidence>
<name>A0ABW4JJM9_9BACL</name>
<dbReference type="RefSeq" id="WP_377944094.1">
    <property type="nucleotide sequence ID" value="NZ_JBHUCX010000044.1"/>
</dbReference>
<dbReference type="InterPro" id="IPR004360">
    <property type="entry name" value="Glyas_Fos-R_dOase_dom"/>
</dbReference>
<dbReference type="SUPFAM" id="SSF54593">
    <property type="entry name" value="Glyoxalase/Bleomycin resistance protein/Dihydroxybiphenyl dioxygenase"/>
    <property type="match status" value="1"/>
</dbReference>
<dbReference type="Pfam" id="PF00903">
    <property type="entry name" value="Glyoxalase"/>
    <property type="match status" value="1"/>
</dbReference>
<reference evidence="3" key="1">
    <citation type="journal article" date="2019" name="Int. J. Syst. Evol. Microbiol.">
        <title>The Global Catalogue of Microorganisms (GCM) 10K type strain sequencing project: providing services to taxonomists for standard genome sequencing and annotation.</title>
        <authorList>
            <consortium name="The Broad Institute Genomics Platform"/>
            <consortium name="The Broad Institute Genome Sequencing Center for Infectious Disease"/>
            <person name="Wu L."/>
            <person name="Ma J."/>
        </authorList>
    </citation>
    <scope>NUCLEOTIDE SEQUENCE [LARGE SCALE GENOMIC DNA]</scope>
    <source>
        <strain evidence="3">CGMCC 1.12286</strain>
    </source>
</reference>
<protein>
    <submittedName>
        <fullName evidence="2">VOC family protein</fullName>
    </submittedName>
</protein>
<gene>
    <name evidence="2" type="ORF">ACFSB2_15985</name>
</gene>
<dbReference type="InterPro" id="IPR037523">
    <property type="entry name" value="VOC_core"/>
</dbReference>
<feature type="domain" description="VOC" evidence="1">
    <location>
        <begin position="3"/>
        <end position="121"/>
    </location>
</feature>
<dbReference type="Gene3D" id="3.10.180.10">
    <property type="entry name" value="2,3-Dihydroxybiphenyl 1,2-Dioxygenase, domain 1"/>
    <property type="match status" value="1"/>
</dbReference>
<keyword evidence="3" id="KW-1185">Reference proteome</keyword>
<organism evidence="2 3">
    <name type="scientific">Alicyclobacillus fodiniaquatilis</name>
    <dbReference type="NCBI Taxonomy" id="1661150"/>
    <lineage>
        <taxon>Bacteria</taxon>
        <taxon>Bacillati</taxon>
        <taxon>Bacillota</taxon>
        <taxon>Bacilli</taxon>
        <taxon>Bacillales</taxon>
        <taxon>Alicyclobacillaceae</taxon>
        <taxon>Alicyclobacillus</taxon>
    </lineage>
</organism>
<dbReference type="InterPro" id="IPR029068">
    <property type="entry name" value="Glyas_Bleomycin-R_OHBP_Dase"/>
</dbReference>
<dbReference type="PANTHER" id="PTHR36437">
    <property type="entry name" value="GLYOXALASE/BLEOMYCIN RESISTANCE PROTEIN/DIOXYGENASE"/>
    <property type="match status" value="1"/>
</dbReference>
<sequence length="123" mass="13726">MMKVRFVSIPVRNQDVSLSFYTEKLGFQLVTDQPFGGGQRWIELKPPGSDILVVLFTPPGDEGRIGSFQNVAFTSDDVEAEYIRLRDLGVEFVRPAERAEWGGMQAIFRDPDGNTFVLASPDA</sequence>
<proteinExistence type="predicted"/>
<evidence type="ECO:0000313" key="3">
    <source>
        <dbReference type="Proteomes" id="UP001597079"/>
    </source>
</evidence>
<accession>A0ABW4JJM9</accession>
<dbReference type="PANTHER" id="PTHR36437:SF2">
    <property type="entry name" value="GLYOXALASE_BLEOMYCIN RESISTANCE PROTEIN_DIOXYGENASE"/>
    <property type="match status" value="1"/>
</dbReference>
<comment type="caution">
    <text evidence="2">The sequence shown here is derived from an EMBL/GenBank/DDBJ whole genome shotgun (WGS) entry which is preliminary data.</text>
</comment>
<dbReference type="PROSITE" id="PS51819">
    <property type="entry name" value="VOC"/>
    <property type="match status" value="1"/>
</dbReference>
<dbReference type="EMBL" id="JBHUCX010000044">
    <property type="protein sequence ID" value="MFD1676204.1"/>
    <property type="molecule type" value="Genomic_DNA"/>
</dbReference>
<evidence type="ECO:0000259" key="1">
    <source>
        <dbReference type="PROSITE" id="PS51819"/>
    </source>
</evidence>